<proteinExistence type="inferred from homology"/>
<evidence type="ECO:0000256" key="8">
    <source>
        <dbReference type="ARBA" id="ARBA00023065"/>
    </source>
</evidence>
<dbReference type="InterPro" id="IPR003445">
    <property type="entry name" value="Cat_transpt"/>
</dbReference>
<feature type="transmembrane region" description="Helical" evidence="10">
    <location>
        <begin position="753"/>
        <end position="770"/>
    </location>
</feature>
<feature type="compositionally biased region" description="Low complexity" evidence="11">
    <location>
        <begin position="347"/>
        <end position="361"/>
    </location>
</feature>
<dbReference type="Proteomes" id="UP000292957">
    <property type="component" value="Unassembled WGS sequence"/>
</dbReference>
<dbReference type="EMBL" id="ML143401">
    <property type="protein sequence ID" value="TBU31125.1"/>
    <property type="molecule type" value="Genomic_DNA"/>
</dbReference>
<feature type="transmembrane region" description="Helical" evidence="10">
    <location>
        <begin position="624"/>
        <end position="644"/>
    </location>
</feature>
<dbReference type="NCBIfam" id="TIGR00934">
    <property type="entry name" value="2a38euk"/>
    <property type="match status" value="1"/>
</dbReference>
<evidence type="ECO:0000256" key="4">
    <source>
        <dbReference type="ARBA" id="ARBA00022538"/>
    </source>
</evidence>
<feature type="compositionally biased region" description="Basic and acidic residues" evidence="11">
    <location>
        <begin position="249"/>
        <end position="270"/>
    </location>
</feature>
<dbReference type="GO" id="GO:1990573">
    <property type="term" value="P:potassium ion import across plasma membrane"/>
    <property type="evidence" value="ECO:0007669"/>
    <property type="project" value="TreeGrafter"/>
</dbReference>
<feature type="transmembrane region" description="Helical" evidence="10">
    <location>
        <begin position="87"/>
        <end position="108"/>
    </location>
</feature>
<evidence type="ECO:0000313" key="12">
    <source>
        <dbReference type="EMBL" id="TBU31125.1"/>
    </source>
</evidence>
<evidence type="ECO:0000256" key="5">
    <source>
        <dbReference type="ARBA" id="ARBA00022692"/>
    </source>
</evidence>
<dbReference type="GO" id="GO:0005886">
    <property type="term" value="C:plasma membrane"/>
    <property type="evidence" value="ECO:0007669"/>
    <property type="project" value="InterPro"/>
</dbReference>
<feature type="transmembrane region" description="Helical" evidence="10">
    <location>
        <begin position="486"/>
        <end position="510"/>
    </location>
</feature>
<keyword evidence="6 10" id="KW-0630">Potassium</keyword>
<feature type="transmembrane region" description="Helical" evidence="10">
    <location>
        <begin position="782"/>
        <end position="804"/>
    </location>
</feature>
<keyword evidence="5 10" id="KW-0812">Transmembrane</keyword>
<dbReference type="PANTHER" id="PTHR31064:SF30">
    <property type="entry name" value="HIGH-AFFINITY POTASSIUM TRANSPORT PROTEIN-RELATED"/>
    <property type="match status" value="1"/>
</dbReference>
<dbReference type="InterPro" id="IPR051143">
    <property type="entry name" value="TrkH_K-transport"/>
</dbReference>
<feature type="transmembrane region" description="Helical" evidence="10">
    <location>
        <begin position="562"/>
        <end position="582"/>
    </location>
</feature>
<evidence type="ECO:0000256" key="1">
    <source>
        <dbReference type="ARBA" id="ARBA00004141"/>
    </source>
</evidence>
<sequence length="964" mass="107822">MPSLHSRMFLYARLGSLKSYIWKHLNFYRVHLLFFTFTPLVFSSILYAANTDFHVSYVDCLFNCVSAMTVCGLATVDLSGLTGLQQALLFIQMCLGSPVLVSLVIVYIRRTFFAKKFQYLVEAELARRAAQQTGMAVDVKLTPWWKKVHKFFGLPWRTRLRSFSDVVVQEPVKRGGGRYSLRPEMIRRVEGAPKLVDPSGWISAGVSQQPSENAIPKGNTAAAFPAESNHGITKERLSTSSGENTDSTGVERGDDHSQIPEQETPERRSSDMSPAQSPGTSPISAPPILRTETVHRQGRGPLLPRTQTVEFAATPQAFVLDRGFSPVASSVEDDVAYGTSHARRSMSRPTMSRRTTSRPTTLRPAMPRSMGTMPRSGTIMTAASHPYSEPPRRTMHRGFGGFPMPHELLGRLFGRAFPQLERRLTRTITIPRTRTIASERGAIPPGSRPVPYISFEAVVGRNSVFQALTQEQLEELGGVEYRALTALLWIVSLYHFGLQLLAFVVIAPYMSIHRWQSDLNPPALHKHVGSAWFSAFQVVSAYTNTGVSLVDQSMIPFQRAYPMVLILPFLILAGNTAFPVFLRFEIWILRKLVPRRSRLSETLHFLLDHPRRCFVYLFPSHQTWFLFTVLLGLTFTDWFFFLVLDIGNPVIEIIPFGIRFLLGFLQATAVRAAGFATVTLSALAPAVKVLYVLMMYVSVYPVAMSVRSTNVYEEKSLGIFNDDDDDSEAGFNPTGNRATVWGRYLAMHARKQLSFDMWWLGLALFLVCIIEKDGLEDEANSSWFNIFNILFELVSAYGTVGLSLGLPNANYSFSGALRPLSKLIICAVMLRGRHRGLPVAIDRAVMLPIEFGDHSDNGFGDEANSTRDYLPRRFSTMDATSEHSLEDLGVGNDRTRTLDRTYTQTQPRSGAPLNAEAPFGRGRDAAPKRVSIHADTMRDLESRVNNVVDQQIHKSGLATRHDMT</sequence>
<evidence type="ECO:0000256" key="6">
    <source>
        <dbReference type="ARBA" id="ARBA00022958"/>
    </source>
</evidence>
<accession>A0A4Q9MTY2</accession>
<evidence type="ECO:0000256" key="11">
    <source>
        <dbReference type="SAM" id="MobiDB-lite"/>
    </source>
</evidence>
<feature type="transmembrane region" description="Helical" evidence="10">
    <location>
        <begin position="27"/>
        <end position="48"/>
    </location>
</feature>
<gene>
    <name evidence="12" type="ORF">BD311DRAFT_786713</name>
</gene>
<feature type="region of interest" description="Disordered" evidence="11">
    <location>
        <begin position="902"/>
        <end position="929"/>
    </location>
</feature>
<evidence type="ECO:0000256" key="7">
    <source>
        <dbReference type="ARBA" id="ARBA00022989"/>
    </source>
</evidence>
<keyword evidence="3 10" id="KW-0813">Transport</keyword>
<evidence type="ECO:0000256" key="10">
    <source>
        <dbReference type="PIRNR" id="PIRNR002450"/>
    </source>
</evidence>
<feature type="compositionally biased region" description="Polar residues" evidence="11">
    <location>
        <begin position="271"/>
        <end position="283"/>
    </location>
</feature>
<evidence type="ECO:0000256" key="2">
    <source>
        <dbReference type="ARBA" id="ARBA00009137"/>
    </source>
</evidence>
<dbReference type="Pfam" id="PF02386">
    <property type="entry name" value="TrkH"/>
    <property type="match status" value="1"/>
</dbReference>
<keyword evidence="7 10" id="KW-1133">Transmembrane helix</keyword>
<organism evidence="12">
    <name type="scientific">Dichomitus squalens</name>
    <dbReference type="NCBI Taxonomy" id="114155"/>
    <lineage>
        <taxon>Eukaryota</taxon>
        <taxon>Fungi</taxon>
        <taxon>Dikarya</taxon>
        <taxon>Basidiomycota</taxon>
        <taxon>Agaricomycotina</taxon>
        <taxon>Agaricomycetes</taxon>
        <taxon>Polyporales</taxon>
        <taxon>Polyporaceae</taxon>
        <taxon>Dichomitus</taxon>
    </lineage>
</organism>
<dbReference type="PANTHER" id="PTHR31064">
    <property type="entry name" value="POTASSIUM TRANSPORT PROTEIN DDB_G0292412-RELATED"/>
    <property type="match status" value="1"/>
</dbReference>
<reference evidence="12" key="1">
    <citation type="submission" date="2019-01" db="EMBL/GenBank/DDBJ databases">
        <title>Draft genome sequences of three monokaryotic isolates of the white-rot basidiomycete fungus Dichomitus squalens.</title>
        <authorList>
            <consortium name="DOE Joint Genome Institute"/>
            <person name="Lopez S.C."/>
            <person name="Andreopoulos B."/>
            <person name="Pangilinan J."/>
            <person name="Lipzen A."/>
            <person name="Riley R."/>
            <person name="Ahrendt S."/>
            <person name="Ng V."/>
            <person name="Barry K."/>
            <person name="Daum C."/>
            <person name="Grigoriev I.V."/>
            <person name="Hilden K.S."/>
            <person name="Makela M.R."/>
            <person name="de Vries R.P."/>
        </authorList>
    </citation>
    <scope>NUCLEOTIDE SEQUENCE [LARGE SCALE GENOMIC DNA]</scope>
    <source>
        <strain evidence="12">OM18370.1</strain>
    </source>
</reference>
<feature type="compositionally biased region" description="Polar residues" evidence="11">
    <location>
        <begin position="238"/>
        <end position="248"/>
    </location>
</feature>
<comment type="similarity">
    <text evidence="2 10">Belongs to the TrkH potassium transport family.</text>
</comment>
<dbReference type="InterPro" id="IPR004773">
    <property type="entry name" value="K/Na_transp_Trk1/HKT1"/>
</dbReference>
<dbReference type="AlphaFoldDB" id="A0A4Q9MTY2"/>
<dbReference type="PIRSF" id="PIRSF002450">
    <property type="entry name" value="K+_transpter_TRK"/>
    <property type="match status" value="1"/>
</dbReference>
<keyword evidence="4 10" id="KW-0633">Potassium transport</keyword>
<name>A0A4Q9MTY2_9APHY</name>
<dbReference type="OrthoDB" id="9999863at2759"/>
<protein>
    <recommendedName>
        <fullName evidence="10">Potassium transport protein</fullName>
    </recommendedName>
</protein>
<feature type="region of interest" description="Disordered" evidence="11">
    <location>
        <begin position="338"/>
        <end position="375"/>
    </location>
</feature>
<evidence type="ECO:0000256" key="3">
    <source>
        <dbReference type="ARBA" id="ARBA00022448"/>
    </source>
</evidence>
<comment type="subcellular location">
    <subcellularLocation>
        <location evidence="1">Membrane</location>
        <topology evidence="1">Multi-pass membrane protein</topology>
    </subcellularLocation>
</comment>
<keyword evidence="9 10" id="KW-0472">Membrane</keyword>
<dbReference type="GO" id="GO:0030007">
    <property type="term" value="P:intracellular potassium ion homeostasis"/>
    <property type="evidence" value="ECO:0007669"/>
    <property type="project" value="UniProtKB-UniRule"/>
</dbReference>
<feature type="transmembrane region" description="Helical" evidence="10">
    <location>
        <begin position="60"/>
        <end position="81"/>
    </location>
</feature>
<dbReference type="InterPro" id="IPR015958">
    <property type="entry name" value="Trk1_fungi"/>
</dbReference>
<dbReference type="GO" id="GO:0140107">
    <property type="term" value="F:high-affinity potassium ion transmembrane transporter activity"/>
    <property type="evidence" value="ECO:0007669"/>
    <property type="project" value="TreeGrafter"/>
</dbReference>
<feature type="region of interest" description="Disordered" evidence="11">
    <location>
        <begin position="199"/>
        <end position="289"/>
    </location>
</feature>
<keyword evidence="8 10" id="KW-0406">Ion transport</keyword>
<evidence type="ECO:0000256" key="9">
    <source>
        <dbReference type="ARBA" id="ARBA00023136"/>
    </source>
</evidence>